<evidence type="ECO:0000313" key="3">
    <source>
        <dbReference type="Proteomes" id="UP000253529"/>
    </source>
</evidence>
<dbReference type="InterPro" id="IPR002750">
    <property type="entry name" value="CobE/GbiG_C"/>
</dbReference>
<dbReference type="Gene3D" id="3.30.420.180">
    <property type="entry name" value="CobE/GbiG C-terminal domain"/>
    <property type="match status" value="1"/>
</dbReference>
<dbReference type="Proteomes" id="UP000253529">
    <property type="component" value="Unassembled WGS sequence"/>
</dbReference>
<organism evidence="2 3">
    <name type="scientific">Roseiarcus fermentans</name>
    <dbReference type="NCBI Taxonomy" id="1473586"/>
    <lineage>
        <taxon>Bacteria</taxon>
        <taxon>Pseudomonadati</taxon>
        <taxon>Pseudomonadota</taxon>
        <taxon>Alphaproteobacteria</taxon>
        <taxon>Hyphomicrobiales</taxon>
        <taxon>Roseiarcaceae</taxon>
        <taxon>Roseiarcus</taxon>
    </lineage>
</organism>
<dbReference type="RefSeq" id="WP_113889617.1">
    <property type="nucleotide sequence ID" value="NZ_QNRK01000012.1"/>
</dbReference>
<accession>A0A366FEY9</accession>
<dbReference type="Pfam" id="PF01890">
    <property type="entry name" value="CbiG_C"/>
    <property type="match status" value="1"/>
</dbReference>
<protein>
    <submittedName>
        <fullName evidence="2">Cobalt-precorrin 5A hydrolase</fullName>
    </submittedName>
</protein>
<evidence type="ECO:0000259" key="1">
    <source>
        <dbReference type="Pfam" id="PF01890"/>
    </source>
</evidence>
<feature type="domain" description="CobE/GbiG C-terminal" evidence="1">
    <location>
        <begin position="6"/>
        <end position="124"/>
    </location>
</feature>
<dbReference type="EMBL" id="QNRK01000012">
    <property type="protein sequence ID" value="RBP13171.1"/>
    <property type="molecule type" value="Genomic_DNA"/>
</dbReference>
<dbReference type="AlphaFoldDB" id="A0A366FEY9"/>
<sequence length="131" mass="13050">MNPRVAIGVGCRSNAGAETLVAVIRDATARSPAGSTVVSLHSSARKAGDADLLEAAGRRGLDLILHDEAALRARDAEIPSRSARVIGIAGVGSLAEAAALVGAGEGSRFVVRKFSASGVSCAVAVAAESKS</sequence>
<dbReference type="InterPro" id="IPR052553">
    <property type="entry name" value="CbiG_hydrolase"/>
</dbReference>
<comment type="caution">
    <text evidence="2">The sequence shown here is derived from an EMBL/GenBank/DDBJ whole genome shotgun (WGS) entry which is preliminary data.</text>
</comment>
<keyword evidence="2" id="KW-0378">Hydrolase</keyword>
<evidence type="ECO:0000313" key="2">
    <source>
        <dbReference type="EMBL" id="RBP13171.1"/>
    </source>
</evidence>
<dbReference type="InterPro" id="IPR036518">
    <property type="entry name" value="CobE/GbiG_C_sf"/>
</dbReference>
<dbReference type="SUPFAM" id="SSF159664">
    <property type="entry name" value="CobE/GbiG C-terminal domain-like"/>
    <property type="match status" value="1"/>
</dbReference>
<name>A0A366FEY9_9HYPH</name>
<dbReference type="PANTHER" id="PTHR37477:SF1">
    <property type="entry name" value="COBALT-PRECORRIN-5A HYDROLASE"/>
    <property type="match status" value="1"/>
</dbReference>
<keyword evidence="3" id="KW-1185">Reference proteome</keyword>
<gene>
    <name evidence="2" type="ORF">DFR50_112146</name>
</gene>
<dbReference type="OrthoDB" id="7308095at2"/>
<dbReference type="PANTHER" id="PTHR37477">
    <property type="entry name" value="COBALT-PRECORRIN-5A HYDROLASE"/>
    <property type="match status" value="1"/>
</dbReference>
<proteinExistence type="predicted"/>
<dbReference type="GO" id="GO:0009236">
    <property type="term" value="P:cobalamin biosynthetic process"/>
    <property type="evidence" value="ECO:0007669"/>
    <property type="project" value="InterPro"/>
</dbReference>
<dbReference type="GO" id="GO:0016787">
    <property type="term" value="F:hydrolase activity"/>
    <property type="evidence" value="ECO:0007669"/>
    <property type="project" value="UniProtKB-KW"/>
</dbReference>
<reference evidence="2 3" key="1">
    <citation type="submission" date="2018-06" db="EMBL/GenBank/DDBJ databases">
        <title>Genomic Encyclopedia of Type Strains, Phase IV (KMG-IV): sequencing the most valuable type-strain genomes for metagenomic binning, comparative biology and taxonomic classification.</title>
        <authorList>
            <person name="Goeker M."/>
        </authorList>
    </citation>
    <scope>NUCLEOTIDE SEQUENCE [LARGE SCALE GENOMIC DNA]</scope>
    <source>
        <strain evidence="2 3">DSM 24875</strain>
    </source>
</reference>